<gene>
    <name evidence="1" type="ORF">FRX31_030295</name>
</gene>
<evidence type="ECO:0000313" key="1">
    <source>
        <dbReference type="EMBL" id="KAF5180118.1"/>
    </source>
</evidence>
<dbReference type="EMBL" id="JABWDY010037802">
    <property type="protein sequence ID" value="KAF5180118.1"/>
    <property type="molecule type" value="Genomic_DNA"/>
</dbReference>
<dbReference type="AlphaFoldDB" id="A0A7J6V5Z9"/>
<sequence>AFKRLQKKDEDFKTNPSTDEWELAREICKCLQIFYVSTMSLPDASICSIPDDIDSMANDELNDDDDYCSTIGIYP</sequence>
<proteinExistence type="predicted"/>
<name>A0A7J6V5Z9_THATH</name>
<dbReference type="Proteomes" id="UP000554482">
    <property type="component" value="Unassembled WGS sequence"/>
</dbReference>
<protein>
    <submittedName>
        <fullName evidence="1">Uncharacterized protein</fullName>
    </submittedName>
</protein>
<feature type="non-terminal residue" evidence="1">
    <location>
        <position position="1"/>
    </location>
</feature>
<keyword evidence="2" id="KW-1185">Reference proteome</keyword>
<comment type="caution">
    <text evidence="1">The sequence shown here is derived from an EMBL/GenBank/DDBJ whole genome shotgun (WGS) entry which is preliminary data.</text>
</comment>
<organism evidence="1 2">
    <name type="scientific">Thalictrum thalictroides</name>
    <name type="common">Rue-anemone</name>
    <name type="synonym">Anemone thalictroides</name>
    <dbReference type="NCBI Taxonomy" id="46969"/>
    <lineage>
        <taxon>Eukaryota</taxon>
        <taxon>Viridiplantae</taxon>
        <taxon>Streptophyta</taxon>
        <taxon>Embryophyta</taxon>
        <taxon>Tracheophyta</taxon>
        <taxon>Spermatophyta</taxon>
        <taxon>Magnoliopsida</taxon>
        <taxon>Ranunculales</taxon>
        <taxon>Ranunculaceae</taxon>
        <taxon>Thalictroideae</taxon>
        <taxon>Thalictrum</taxon>
    </lineage>
</organism>
<evidence type="ECO:0000313" key="2">
    <source>
        <dbReference type="Proteomes" id="UP000554482"/>
    </source>
</evidence>
<reference evidence="1 2" key="1">
    <citation type="submission" date="2020-06" db="EMBL/GenBank/DDBJ databases">
        <title>Transcriptomic and genomic resources for Thalictrum thalictroides and T. hernandezii: Facilitating candidate gene discovery in an emerging model plant lineage.</title>
        <authorList>
            <person name="Arias T."/>
            <person name="Riano-Pachon D.M."/>
            <person name="Di Stilio V.S."/>
        </authorList>
    </citation>
    <scope>NUCLEOTIDE SEQUENCE [LARGE SCALE GENOMIC DNA]</scope>
    <source>
        <strain evidence="2">cv. WT478/WT964</strain>
        <tissue evidence="1">Leaves</tissue>
    </source>
</reference>
<accession>A0A7J6V5Z9</accession>